<evidence type="ECO:0000256" key="5">
    <source>
        <dbReference type="ARBA" id="ARBA00047754"/>
    </source>
</evidence>
<dbReference type="UniPathway" id="UPA00326"/>
<dbReference type="AlphaFoldDB" id="A0A2Z6T6S1"/>
<dbReference type="GO" id="GO:0004748">
    <property type="term" value="F:ribonucleoside-diphosphate reductase activity, thioredoxin disulfide as acceptor"/>
    <property type="evidence" value="ECO:0007669"/>
    <property type="project" value="UniProtKB-EC"/>
</dbReference>
<name>A0A2Z6T6S1_9LACO</name>
<evidence type="ECO:0000256" key="3">
    <source>
        <dbReference type="ARBA" id="ARBA00011209"/>
    </source>
</evidence>
<dbReference type="SUPFAM" id="SSF47240">
    <property type="entry name" value="Ferritin-like"/>
    <property type="match status" value="1"/>
</dbReference>
<dbReference type="OrthoDB" id="9766544at2"/>
<comment type="subunit">
    <text evidence="3">Tetramer of two alpha and two beta subunits.</text>
</comment>
<dbReference type="EC" id="1.17.4.1" evidence="4"/>
<reference evidence="7" key="1">
    <citation type="submission" date="2018-03" db="EMBL/GenBank/DDBJ databases">
        <title>New taxa in the Lactobacillus gasseri group.</title>
        <authorList>
            <person name="Tanizawa Y."/>
            <person name="Tohno M."/>
            <person name="Endo A."/>
            <person name="Arita M."/>
        </authorList>
    </citation>
    <scope>NUCLEOTIDE SEQUENCE [LARGE SCALE GENOMIC DNA]</scope>
    <source>
        <strain evidence="7">DSM 24759</strain>
    </source>
</reference>
<proteinExistence type="inferred from homology"/>
<comment type="similarity">
    <text evidence="2">Belongs to the ribonucleoside diphosphate reductase small chain family.</text>
</comment>
<keyword evidence="7" id="KW-1185">Reference proteome</keyword>
<comment type="catalytic activity">
    <reaction evidence="5">
        <text>a 2'-deoxyribonucleoside 5'-diphosphate + [thioredoxin]-disulfide + H2O = a ribonucleoside 5'-diphosphate + [thioredoxin]-dithiol</text>
        <dbReference type="Rhea" id="RHEA:23252"/>
        <dbReference type="Rhea" id="RHEA-COMP:10698"/>
        <dbReference type="Rhea" id="RHEA-COMP:10700"/>
        <dbReference type="ChEBI" id="CHEBI:15377"/>
        <dbReference type="ChEBI" id="CHEBI:29950"/>
        <dbReference type="ChEBI" id="CHEBI:50058"/>
        <dbReference type="ChEBI" id="CHEBI:57930"/>
        <dbReference type="ChEBI" id="CHEBI:73316"/>
        <dbReference type="EC" id="1.17.4.1"/>
    </reaction>
</comment>
<dbReference type="Gene3D" id="1.10.620.20">
    <property type="entry name" value="Ribonucleotide Reductase, subunit A"/>
    <property type="match status" value="1"/>
</dbReference>
<dbReference type="EMBL" id="BFBY01000001">
    <property type="protein sequence ID" value="GBG04121.1"/>
    <property type="molecule type" value="Genomic_DNA"/>
</dbReference>
<comment type="caution">
    <text evidence="6">The sequence shown here is derived from an EMBL/GenBank/DDBJ whole genome shotgun (WGS) entry which is preliminary data.</text>
</comment>
<organism evidence="6 7">
    <name type="scientific">Lactobacillus rodentium</name>
    <dbReference type="NCBI Taxonomy" id="947835"/>
    <lineage>
        <taxon>Bacteria</taxon>
        <taxon>Bacillati</taxon>
        <taxon>Bacillota</taxon>
        <taxon>Bacilli</taxon>
        <taxon>Lactobacillales</taxon>
        <taxon>Lactobacillaceae</taxon>
        <taxon>Lactobacillus</taxon>
    </lineage>
</organism>
<evidence type="ECO:0000313" key="6">
    <source>
        <dbReference type="EMBL" id="GBG04121.1"/>
    </source>
</evidence>
<sequence>MTNIYFKPFDWKSGKQTVVDNSAWSRLNDIIYESRRVPIRKDTKEFLQLPKVQQDALLHSFASLSLTSSLQMEKGVRSVQEVATTPKETAVFNAFQYLESLNNRAYSYIIEELTRGSDRKEIFDWAVNNEYLQDKNYHLNSIYESGDALQRLALMTLINSGLYHSAFFAPLYLFGQGHLPRTAELTKDALRVTSFSGMYSGIKFRDRFNTLSPNKQKEVKIWVDNLLNTAMENEVKHINLLYQDTGWSDIVINYVKYSLNKGLLSLGLENKYSQTIDDIDPIIKQGLVENADGDDFFFYANKHAITHMNEIK</sequence>
<accession>A0A2Z6T6S1</accession>
<dbReference type="CDD" id="cd01049">
    <property type="entry name" value="RNRR2"/>
    <property type="match status" value="1"/>
</dbReference>
<dbReference type="InterPro" id="IPR009078">
    <property type="entry name" value="Ferritin-like_SF"/>
</dbReference>
<comment type="cofactor">
    <cofactor evidence="1">
        <name>Fe cation</name>
        <dbReference type="ChEBI" id="CHEBI:24875"/>
    </cofactor>
</comment>
<dbReference type="Proteomes" id="UP000257317">
    <property type="component" value="Unassembled WGS sequence"/>
</dbReference>
<dbReference type="InterPro" id="IPR012348">
    <property type="entry name" value="RNR-like"/>
</dbReference>
<evidence type="ECO:0000256" key="2">
    <source>
        <dbReference type="ARBA" id="ARBA00009303"/>
    </source>
</evidence>
<dbReference type="GO" id="GO:0009263">
    <property type="term" value="P:deoxyribonucleotide biosynthetic process"/>
    <property type="evidence" value="ECO:0007669"/>
    <property type="project" value="InterPro"/>
</dbReference>
<evidence type="ECO:0000256" key="1">
    <source>
        <dbReference type="ARBA" id="ARBA00001962"/>
    </source>
</evidence>
<evidence type="ECO:0000313" key="7">
    <source>
        <dbReference type="Proteomes" id="UP000257317"/>
    </source>
</evidence>
<dbReference type="InterPro" id="IPR000358">
    <property type="entry name" value="RNR_small_fam"/>
</dbReference>
<gene>
    <name evidence="6" type="primary">nrdF</name>
    <name evidence="6" type="ORF">LrDSM24759_00350</name>
</gene>
<dbReference type="InterPro" id="IPR033909">
    <property type="entry name" value="RNR_small"/>
</dbReference>
<dbReference type="Pfam" id="PF00268">
    <property type="entry name" value="Ribonuc_red_sm"/>
    <property type="match status" value="1"/>
</dbReference>
<protein>
    <recommendedName>
        <fullName evidence="4">ribonucleoside-diphosphate reductase</fullName>
        <ecNumber evidence="4">1.17.4.1</ecNumber>
    </recommendedName>
</protein>
<evidence type="ECO:0000256" key="4">
    <source>
        <dbReference type="ARBA" id="ARBA00012274"/>
    </source>
</evidence>
<dbReference type="RefSeq" id="WP_117117327.1">
    <property type="nucleotide sequence ID" value="NZ_BFBY01000001.1"/>
</dbReference>